<dbReference type="SUPFAM" id="SSF55608">
    <property type="entry name" value="Homing endonucleases"/>
    <property type="match status" value="2"/>
</dbReference>
<dbReference type="InterPro" id="IPR006142">
    <property type="entry name" value="INTEIN"/>
</dbReference>
<dbReference type="PRINTS" id="PR00379">
    <property type="entry name" value="INTEIN"/>
</dbReference>
<dbReference type="InterPro" id="IPR036844">
    <property type="entry name" value="Hint_dom_sf"/>
</dbReference>
<dbReference type="GO" id="GO:0004519">
    <property type="term" value="F:endonuclease activity"/>
    <property type="evidence" value="ECO:0007669"/>
    <property type="project" value="EnsemblFungi"/>
</dbReference>
<dbReference type="EMBL" id="HE978318">
    <property type="protein sequence ID" value="CCK70542.1"/>
    <property type="molecule type" value="Genomic_DNA"/>
</dbReference>
<evidence type="ECO:0000313" key="3">
    <source>
        <dbReference type="Proteomes" id="UP000006310"/>
    </source>
</evidence>
<dbReference type="Pfam" id="PF05203">
    <property type="entry name" value="Hom_end_hint"/>
    <property type="match status" value="1"/>
</dbReference>
<dbReference type="InterPro" id="IPR004042">
    <property type="entry name" value="Intein_endonuc_central"/>
</dbReference>
<dbReference type="PROSITE" id="PS50819">
    <property type="entry name" value="INTEIN_ENDONUCLEASE"/>
    <property type="match status" value="1"/>
</dbReference>
<evidence type="ECO:0000259" key="1">
    <source>
        <dbReference type="PROSITE" id="PS50819"/>
    </source>
</evidence>
<protein>
    <recommendedName>
        <fullName evidence="1">DOD-type homing endonuclease domain-containing protein</fullName>
    </recommendedName>
</protein>
<proteinExistence type="predicted"/>
<reference evidence="3" key="2">
    <citation type="submission" date="2012-08" db="EMBL/GenBank/DDBJ databases">
        <title>Genome sequence of Kazachstania naganishii.</title>
        <authorList>
            <person name="Gordon J.L."/>
            <person name="Armisen D."/>
            <person name="Proux-Wera E."/>
            <person name="OhEigeartaigh S.S."/>
            <person name="Byrne K.P."/>
            <person name="Wolfe K.H."/>
        </authorList>
    </citation>
    <scope>NUCLEOTIDE SEQUENCE [LARGE SCALE GENOMIC DNA]</scope>
    <source>
        <strain evidence="3">ATCC MYA-139 / BCRC 22969 / CBS 8797 / CCRC 22969 / KCTC 17520 / NBRC 10181 / NCYC 3082</strain>
    </source>
</reference>
<dbReference type="Pfam" id="PF05204">
    <property type="entry name" value="Hom_end"/>
    <property type="match status" value="2"/>
</dbReference>
<dbReference type="KEGG" id="kng:KNAG_0E02830"/>
<sequence length="583" mass="66032">MFEEGTELILATGENIPIHDVVTNLWIKCTNGKFARVKSVRKDIQTTYNLSQITKHRPENSENIREFPRLELNCTLGHSLPLAIMVQPRLEKYSKMKKYAVRYQTLTETITYDGRCITVPKFQNKYFPMTVEGKNLANSFLKLSKSQLPQYLNFDIELRDLDYLQTCIRSDCLLKCHPVIEGNGVLSKYLTGQTELVTPSTIAMAWMLGLWIGDGTTKQPEISVDIKDVALLDNLLKIGEKWGLQPSYKDGRIPLRAKHVKLFYGNPIVGKRYRHLTTSNPFWKTVSGLGFKSRDDGSKQVPEFLWHDDVEIREAFLAGLIDADGYVKPGTSSDNRFAVAIQTIYVSVMKGIVNIARSLGIKVSVTAKPARKNVILGRLVSCEHTYECQLVGGSPLQNVLSYCKSGHKHKTKPLEVSRDPIYFRFRESKRGPNWAYTIGIERETNHNEPLLLGNKMAANTCGDNCLKEQIKCCPVKTHKKCIACSRVGSRHFYSDRTGAGQTCGKCHARYVCSGYQCYTCHYIPDRRSLKIAKQHKSYKQLANKEIIPCNRCQMGNLIHDSVRNSKKTSLVDLGSRRSLFLTS</sequence>
<dbReference type="Gene3D" id="3.10.28.10">
    <property type="entry name" value="Homing endonucleases"/>
    <property type="match status" value="2"/>
</dbReference>
<dbReference type="Proteomes" id="UP000006310">
    <property type="component" value="Chromosome 5"/>
</dbReference>
<gene>
    <name evidence="2" type="primary">KNAG0E02830</name>
    <name evidence="2" type="ordered locus">KNAG_0E02830</name>
</gene>
<name>J7RZB8_HUIN7</name>
<dbReference type="InterPro" id="IPR027434">
    <property type="entry name" value="Homing_endonucl"/>
</dbReference>
<organism evidence="2 3">
    <name type="scientific">Huiozyma naganishii (strain ATCC MYA-139 / BCRC 22969 / CBS 8797 / KCTC 17520 / NBRC 10181 / NCYC 3082 / Yp74L-3)</name>
    <name type="common">Yeast</name>
    <name type="synonym">Kazachstania naganishii</name>
    <dbReference type="NCBI Taxonomy" id="1071383"/>
    <lineage>
        <taxon>Eukaryota</taxon>
        <taxon>Fungi</taxon>
        <taxon>Dikarya</taxon>
        <taxon>Ascomycota</taxon>
        <taxon>Saccharomycotina</taxon>
        <taxon>Saccharomycetes</taxon>
        <taxon>Saccharomycetales</taxon>
        <taxon>Saccharomycetaceae</taxon>
        <taxon>Huiozyma</taxon>
    </lineage>
</organism>
<keyword evidence="3" id="KW-1185">Reference proteome</keyword>
<reference evidence="2 3" key="1">
    <citation type="journal article" date="2011" name="Proc. Natl. Acad. Sci. U.S.A.">
        <title>Evolutionary erosion of yeast sex chromosomes by mating-type switching accidents.</title>
        <authorList>
            <person name="Gordon J.L."/>
            <person name="Armisen D."/>
            <person name="Proux-Wera E."/>
            <person name="Oheigeartaigh S.S."/>
            <person name="Byrne K.P."/>
            <person name="Wolfe K.H."/>
        </authorList>
    </citation>
    <scope>NUCLEOTIDE SEQUENCE [LARGE SCALE GENOMIC DNA]</scope>
    <source>
        <strain evidence="3">ATCC MYA-139 / BCRC 22969 / CBS 8797 / CCRC 22969 / KCTC 17520 / NBRC 10181 / NCYC 3082</strain>
    </source>
</reference>
<dbReference type="InterPro" id="IPR007869">
    <property type="entry name" value="Homing_endonuc_PI-Sce"/>
</dbReference>
<dbReference type="STRING" id="1071383.J7RZB8"/>
<dbReference type="Gene3D" id="2.170.16.10">
    <property type="entry name" value="Hedgehog/Intein (Hint) domain"/>
    <property type="match status" value="1"/>
</dbReference>
<dbReference type="OMA" id="YCRSGHK"/>
<dbReference type="GO" id="GO:0007534">
    <property type="term" value="P:gene conversion at mating-type locus"/>
    <property type="evidence" value="ECO:0007669"/>
    <property type="project" value="EnsemblFungi"/>
</dbReference>
<dbReference type="AlphaFoldDB" id="J7RZB8"/>
<dbReference type="SUPFAM" id="SSF51294">
    <property type="entry name" value="Hedgehog/intein (Hint) domain"/>
    <property type="match status" value="1"/>
</dbReference>
<dbReference type="eggNOG" id="ENOG502QUGM">
    <property type="taxonomic scope" value="Eukaryota"/>
</dbReference>
<dbReference type="RefSeq" id="XP_022464788.1">
    <property type="nucleotide sequence ID" value="XM_022608276.1"/>
</dbReference>
<accession>J7RZB8</accession>
<dbReference type="GO" id="GO:0003677">
    <property type="term" value="F:DNA binding"/>
    <property type="evidence" value="ECO:0007669"/>
    <property type="project" value="InterPro"/>
</dbReference>
<dbReference type="OrthoDB" id="4037793at2759"/>
<dbReference type="GO" id="GO:0016539">
    <property type="term" value="P:intein-mediated protein splicing"/>
    <property type="evidence" value="ECO:0007669"/>
    <property type="project" value="InterPro"/>
</dbReference>
<dbReference type="HOGENOM" id="CLU_033909_0_0_1"/>
<feature type="domain" description="DOD-type homing endonuclease" evidence="1">
    <location>
        <begin position="207"/>
        <end position="361"/>
    </location>
</feature>
<evidence type="ECO:0000313" key="2">
    <source>
        <dbReference type="EMBL" id="CCK70542.1"/>
    </source>
</evidence>
<dbReference type="InterPro" id="IPR007868">
    <property type="entry name" value="Hom_end_hint"/>
</dbReference>
<dbReference type="GeneID" id="34526242"/>